<dbReference type="Proteomes" id="UP000193224">
    <property type="component" value="Unassembled WGS sequence"/>
</dbReference>
<sequence>MTKHKTLSLLACQLEIPPTADAAARDRHLAASAEKVRVQLNAEKADLVVLPELSSIDYSREAFDNLDEISEPLNGASFQTWRSVALEFGVYVSYSFARRDTAGTFISIAVVAPDGTLVGHYDKLHMCQYGASMEKEYFDAGDRVFTFSINDFTISPIICYDIRIPELARVLTLKHGVELILHCGAYYRDESFKTWHAFATARAMENQIFLLSLNRAGKTWGNSVFCGPWMDENSPPVRFADTREEFRYLTVDKEQLLNVREKYTFLADRLTDYDLL</sequence>
<name>A0A1X7BWU6_9RHOB</name>
<keyword evidence="4" id="KW-1185">Reference proteome</keyword>
<proteinExistence type="predicted"/>
<dbReference type="EC" id="3.5.1.100" evidence="3"/>
<dbReference type="CDD" id="cd07197">
    <property type="entry name" value="nitrilase"/>
    <property type="match status" value="1"/>
</dbReference>
<dbReference type="PANTHER" id="PTHR43674">
    <property type="entry name" value="NITRILASE C965.09-RELATED"/>
    <property type="match status" value="1"/>
</dbReference>
<dbReference type="AlphaFoldDB" id="A0A1X7BWU6"/>
<dbReference type="InterPro" id="IPR050345">
    <property type="entry name" value="Aliph_Amidase/BUP"/>
</dbReference>
<feature type="domain" description="CN hydrolase" evidence="2">
    <location>
        <begin position="7"/>
        <end position="253"/>
    </location>
</feature>
<reference evidence="3 4" key="1">
    <citation type="submission" date="2017-03" db="EMBL/GenBank/DDBJ databases">
        <authorList>
            <person name="Afonso C.L."/>
            <person name="Miller P.J."/>
            <person name="Scott M.A."/>
            <person name="Spackman E."/>
            <person name="Goraichik I."/>
            <person name="Dimitrov K.M."/>
            <person name="Suarez D.L."/>
            <person name="Swayne D.E."/>
        </authorList>
    </citation>
    <scope>NUCLEOTIDE SEQUENCE [LARGE SCALE GENOMIC DNA]</scope>
    <source>
        <strain evidence="3 4">CECT 7745</strain>
    </source>
</reference>
<dbReference type="PROSITE" id="PS50263">
    <property type="entry name" value="CN_HYDROLASE"/>
    <property type="match status" value="1"/>
</dbReference>
<dbReference type="EMBL" id="FWXB01000021">
    <property type="protein sequence ID" value="SMC14118.1"/>
    <property type="molecule type" value="Genomic_DNA"/>
</dbReference>
<dbReference type="Gene3D" id="3.60.110.10">
    <property type="entry name" value="Carbon-nitrogen hydrolase"/>
    <property type="match status" value="1"/>
</dbReference>
<dbReference type="InterPro" id="IPR003010">
    <property type="entry name" value="C-N_Hydrolase"/>
</dbReference>
<protein>
    <submittedName>
        <fullName evidence="3">(R)-stereoselective amidase</fullName>
        <ecNumber evidence="3">3.5.1.100</ecNumber>
    </submittedName>
</protein>
<evidence type="ECO:0000259" key="2">
    <source>
        <dbReference type="PROSITE" id="PS50263"/>
    </source>
</evidence>
<dbReference type="Pfam" id="PF00795">
    <property type="entry name" value="CN_hydrolase"/>
    <property type="match status" value="1"/>
</dbReference>
<evidence type="ECO:0000313" key="3">
    <source>
        <dbReference type="EMBL" id="SMC14118.1"/>
    </source>
</evidence>
<evidence type="ECO:0000256" key="1">
    <source>
        <dbReference type="ARBA" id="ARBA00022801"/>
    </source>
</evidence>
<gene>
    <name evidence="3" type="primary">ramA_4</name>
    <name evidence="3" type="ORF">ROA7745_03982</name>
</gene>
<dbReference type="SUPFAM" id="SSF56317">
    <property type="entry name" value="Carbon-nitrogen hydrolase"/>
    <property type="match status" value="1"/>
</dbReference>
<dbReference type="GO" id="GO:0033388">
    <property type="term" value="P:putrescine biosynthetic process from arginine"/>
    <property type="evidence" value="ECO:0007669"/>
    <property type="project" value="TreeGrafter"/>
</dbReference>
<evidence type="ECO:0000313" key="4">
    <source>
        <dbReference type="Proteomes" id="UP000193224"/>
    </source>
</evidence>
<accession>A0A1X7BWU6</accession>
<dbReference type="RefSeq" id="WP_085802033.1">
    <property type="nucleotide sequence ID" value="NZ_FWXB01000021.1"/>
</dbReference>
<dbReference type="OrthoDB" id="9811121at2"/>
<dbReference type="PANTHER" id="PTHR43674:SF2">
    <property type="entry name" value="BETA-UREIDOPROPIONASE"/>
    <property type="match status" value="1"/>
</dbReference>
<keyword evidence="1 3" id="KW-0378">Hydrolase</keyword>
<dbReference type="GO" id="GO:0050126">
    <property type="term" value="F:N-carbamoylputrescine amidase activity"/>
    <property type="evidence" value="ECO:0007669"/>
    <property type="project" value="TreeGrafter"/>
</dbReference>
<dbReference type="InterPro" id="IPR036526">
    <property type="entry name" value="C-N_Hydrolase_sf"/>
</dbReference>
<organism evidence="3 4">
    <name type="scientific">Roseovarius aestuarii</name>
    <dbReference type="NCBI Taxonomy" id="475083"/>
    <lineage>
        <taxon>Bacteria</taxon>
        <taxon>Pseudomonadati</taxon>
        <taxon>Pseudomonadota</taxon>
        <taxon>Alphaproteobacteria</taxon>
        <taxon>Rhodobacterales</taxon>
        <taxon>Roseobacteraceae</taxon>
        <taxon>Roseovarius</taxon>
    </lineage>
</organism>